<dbReference type="AlphaFoldDB" id="A0A240UEJ8"/>
<dbReference type="RefSeq" id="WP_086912689.1">
    <property type="nucleotide sequence ID" value="NZ_CP021359.1"/>
</dbReference>
<protein>
    <submittedName>
        <fullName evidence="1">Uncharacterized protein</fullName>
    </submittedName>
</protein>
<evidence type="ECO:0000313" key="2">
    <source>
        <dbReference type="Proteomes" id="UP000194440"/>
    </source>
</evidence>
<dbReference type="KEGG" id="acin:CBP34_11700"/>
<proteinExistence type="predicted"/>
<dbReference type="KEGG" id="acip:CBP36_12025"/>
<dbReference type="KEGG" id="acis:CBP35_06895"/>
<sequence>MTRHHFQPGTRAIAAFTLTVVLAMLAAVLGLLPDFVVQSADSMTRLPNQLDQLLPTGVSE</sequence>
<accession>A0A240UEJ8</accession>
<evidence type="ECO:0000313" key="1">
    <source>
        <dbReference type="EMBL" id="ART59469.1"/>
    </source>
</evidence>
<dbReference type="Proteomes" id="UP000194440">
    <property type="component" value="Chromosome"/>
</dbReference>
<keyword evidence="2" id="KW-1185">Reference proteome</keyword>
<dbReference type="EMBL" id="CP021366">
    <property type="protein sequence ID" value="ART59469.1"/>
    <property type="molecule type" value="Genomic_DNA"/>
</dbReference>
<dbReference type="KEGG" id="acid:CBP33_11630"/>
<organism evidence="1 2">
    <name type="scientific">Acidovorax carolinensis</name>
    <dbReference type="NCBI Taxonomy" id="553814"/>
    <lineage>
        <taxon>Bacteria</taxon>
        <taxon>Pseudomonadati</taxon>
        <taxon>Pseudomonadota</taxon>
        <taxon>Betaproteobacteria</taxon>
        <taxon>Burkholderiales</taxon>
        <taxon>Comamonadaceae</taxon>
        <taxon>Acidovorax</taxon>
    </lineage>
</organism>
<accession>A0A240TSW9</accession>
<accession>A0A240U410</accession>
<reference evidence="1" key="1">
    <citation type="submission" date="2017-05" db="EMBL/GenBank/DDBJ databases">
        <title>Polyphasic characterization of four soil-derived phenanthrene-degrading Acidovorax strains and proposal of Acidovorax phenanthrenivorans sp. nov.</title>
        <authorList>
            <person name="Singleton D."/>
            <person name="Lee J."/>
            <person name="Dickey A.N."/>
            <person name="Stroud A."/>
            <person name="Scholl E.H."/>
            <person name="Wright F.A."/>
            <person name="Aitken M.D."/>
        </authorList>
    </citation>
    <scope>NUCLEOTIDE SEQUENCE</scope>
    <source>
        <strain evidence="1">P4</strain>
    </source>
</reference>
<name>A0A240UEJ8_9BURK</name>
<gene>
    <name evidence="1" type="ORF">CBP36_12025</name>
</gene>